<dbReference type="PIRSF" id="PIRSF030802">
    <property type="entry name" value="UCP030802"/>
    <property type="match status" value="1"/>
</dbReference>
<dbReference type="RefSeq" id="WP_164455811.1">
    <property type="nucleotide sequence ID" value="NZ_JAAIJQ010000109.1"/>
</dbReference>
<name>A0A6M0K4Q8_9GAMM</name>
<dbReference type="Proteomes" id="UP000483379">
    <property type="component" value="Unassembled WGS sequence"/>
</dbReference>
<accession>A0A6M0K4Q8</accession>
<keyword evidence="2" id="KW-1185">Reference proteome</keyword>
<gene>
    <name evidence="1" type="ORF">G3446_23290</name>
</gene>
<dbReference type="EMBL" id="JAAIJQ010000109">
    <property type="protein sequence ID" value="NEV64758.1"/>
    <property type="molecule type" value="Genomic_DNA"/>
</dbReference>
<dbReference type="Gene3D" id="3.40.50.1000">
    <property type="entry name" value="HAD superfamily/HAD-like"/>
    <property type="match status" value="1"/>
</dbReference>
<evidence type="ECO:0000313" key="2">
    <source>
        <dbReference type="Proteomes" id="UP000483379"/>
    </source>
</evidence>
<evidence type="ECO:0000313" key="1">
    <source>
        <dbReference type="EMBL" id="NEV64758.1"/>
    </source>
</evidence>
<dbReference type="InterPro" id="IPR023214">
    <property type="entry name" value="HAD_sf"/>
</dbReference>
<comment type="caution">
    <text evidence="1">The sequence shown here is derived from an EMBL/GenBank/DDBJ whole genome shotgun (WGS) entry which is preliminary data.</text>
</comment>
<proteinExistence type="predicted"/>
<reference evidence="1 2" key="1">
    <citation type="submission" date="2020-02" db="EMBL/GenBank/DDBJ databases">
        <title>Genome sequences of Thiorhodococcus mannitoliphagus and Thiorhodococcus minor, purple sulfur photosynthetic bacteria in the gammaproteobacterial family, Chromatiaceae.</title>
        <authorList>
            <person name="Aviles F.A."/>
            <person name="Meyer T.E."/>
            <person name="Kyndt J.A."/>
        </authorList>
    </citation>
    <scope>NUCLEOTIDE SEQUENCE [LARGE SCALE GENOMIC DNA]</scope>
    <source>
        <strain evidence="1 2">DSM 11518</strain>
    </source>
</reference>
<dbReference type="InterPro" id="IPR024197">
    <property type="entry name" value="TPP-like"/>
</dbReference>
<dbReference type="AlphaFoldDB" id="A0A6M0K4Q8"/>
<dbReference type="SUPFAM" id="SSF56784">
    <property type="entry name" value="HAD-like"/>
    <property type="match status" value="1"/>
</dbReference>
<sequence length="252" mass="28691">MRKLVFLDLDDTLFQSHRKCPSEDGLHPVAYLRDGTSHSFMTAKQQAFWRLLEDNATLIPTTARDLDALSRVDLPFRSWRIIAYGGIILTPEGQPDQTWLERMRQVSDGAIHELRLLLGAAEDMIERDALAARVRIVGDFDLPFYIVAKYKDGKEADLDYLQQELLQPLVDARSDRFRLHRNGNNLAVIPRTLGKEHAVRHLTERLRQEWGELMTFGVGDSLIDGAFMAECDYALTPRGSQLFAETLGKPLL</sequence>
<organism evidence="1 2">
    <name type="scientific">Thiorhodococcus minor</name>
    <dbReference type="NCBI Taxonomy" id="57489"/>
    <lineage>
        <taxon>Bacteria</taxon>
        <taxon>Pseudomonadati</taxon>
        <taxon>Pseudomonadota</taxon>
        <taxon>Gammaproteobacteria</taxon>
        <taxon>Chromatiales</taxon>
        <taxon>Chromatiaceae</taxon>
        <taxon>Thiorhodococcus</taxon>
    </lineage>
</organism>
<protein>
    <submittedName>
        <fullName evidence="1">Haloacid dehalogenase</fullName>
    </submittedName>
</protein>
<dbReference type="InterPro" id="IPR036412">
    <property type="entry name" value="HAD-like_sf"/>
</dbReference>